<dbReference type="Pfam" id="PF02985">
    <property type="entry name" value="HEAT"/>
    <property type="match status" value="1"/>
</dbReference>
<dbReference type="Gene3D" id="1.25.10.10">
    <property type="entry name" value="Leucine-rich Repeat Variant"/>
    <property type="match status" value="1"/>
</dbReference>
<protein>
    <recommendedName>
        <fullName evidence="4">PBS lyase</fullName>
    </recommendedName>
</protein>
<gene>
    <name evidence="2" type="ORF">Pa4123_20900</name>
</gene>
<comment type="caution">
    <text evidence="2">The sequence shown here is derived from an EMBL/GenBank/DDBJ whole genome shotgun (WGS) entry which is preliminary data.</text>
</comment>
<evidence type="ECO:0000313" key="2">
    <source>
        <dbReference type="EMBL" id="GLH96816.1"/>
    </source>
</evidence>
<dbReference type="InterPro" id="IPR000357">
    <property type="entry name" value="HEAT"/>
</dbReference>
<keyword evidence="1" id="KW-0677">Repeat</keyword>
<sequence>MDATQFTTLFHAYGRATDTPGHLAALVGDDTVARSAALEHLWSAVIHQGTPWTATPPVAVAVAALVHDPRLTDADLRANLLGFLAAVAKAGRSADDLDDLAAPDGFDVDAALAAVLGTDAEDEIWADEVLGQALYARALLGCHAVVPTLLGAATSALSDPEPAVRTAAAHAVGACLAVSTEAAALAERLHALAATAGPDERAALVLAIGELGLDTSGYLDDPHPGVRACAALAPALADDPAATGEILAALADPAATDTWFTHRPPQLRTRTRFTLVAAAIARVDDPDRLLPVALAIAPIASRYTISEEWGPLLRALFAGRASGPLTEPQRRYLGALVANADLWDPSHGNARVLFRETGLPYDRATCETLAREPA</sequence>
<keyword evidence="3" id="KW-1185">Reference proteome</keyword>
<organism evidence="2 3">
    <name type="scientific">Phytohabitans aurantiacus</name>
    <dbReference type="NCBI Taxonomy" id="3016789"/>
    <lineage>
        <taxon>Bacteria</taxon>
        <taxon>Bacillati</taxon>
        <taxon>Actinomycetota</taxon>
        <taxon>Actinomycetes</taxon>
        <taxon>Micromonosporales</taxon>
        <taxon>Micromonosporaceae</taxon>
    </lineage>
</organism>
<dbReference type="SUPFAM" id="SSF48371">
    <property type="entry name" value="ARM repeat"/>
    <property type="match status" value="1"/>
</dbReference>
<dbReference type="RefSeq" id="WP_281894099.1">
    <property type="nucleotide sequence ID" value="NZ_BSDI01000007.1"/>
</dbReference>
<accession>A0ABQ5QT75</accession>
<evidence type="ECO:0000313" key="3">
    <source>
        <dbReference type="Proteomes" id="UP001144280"/>
    </source>
</evidence>
<evidence type="ECO:0008006" key="4">
    <source>
        <dbReference type="Google" id="ProtNLM"/>
    </source>
</evidence>
<reference evidence="2" key="1">
    <citation type="submission" date="2022-12" db="EMBL/GenBank/DDBJ databases">
        <title>New Phytohabitans aurantiacus sp. RD004123 nov., an actinomycete isolated from soil.</title>
        <authorList>
            <person name="Triningsih D.W."/>
            <person name="Harunari E."/>
            <person name="Igarashi Y."/>
        </authorList>
    </citation>
    <scope>NUCLEOTIDE SEQUENCE</scope>
    <source>
        <strain evidence="2">RD004123</strain>
    </source>
</reference>
<dbReference type="InterPro" id="IPR016024">
    <property type="entry name" value="ARM-type_fold"/>
</dbReference>
<dbReference type="EMBL" id="BSDI01000007">
    <property type="protein sequence ID" value="GLH96816.1"/>
    <property type="molecule type" value="Genomic_DNA"/>
</dbReference>
<dbReference type="InterPro" id="IPR011989">
    <property type="entry name" value="ARM-like"/>
</dbReference>
<proteinExistence type="predicted"/>
<dbReference type="Proteomes" id="UP001144280">
    <property type="component" value="Unassembled WGS sequence"/>
</dbReference>
<name>A0ABQ5QT75_9ACTN</name>
<evidence type="ECO:0000256" key="1">
    <source>
        <dbReference type="ARBA" id="ARBA00022737"/>
    </source>
</evidence>